<keyword evidence="3" id="KW-1185">Reference proteome</keyword>
<dbReference type="InterPro" id="IPR036425">
    <property type="entry name" value="MoaB/Mog-like_dom_sf"/>
</dbReference>
<dbReference type="InterPro" id="IPR001453">
    <property type="entry name" value="MoaB/Mog_dom"/>
</dbReference>
<dbReference type="KEGG" id="otk:C6570_15300"/>
<dbReference type="SUPFAM" id="SSF53218">
    <property type="entry name" value="Molybdenum cofactor biosynthesis proteins"/>
    <property type="match status" value="1"/>
</dbReference>
<evidence type="ECO:0000259" key="1">
    <source>
        <dbReference type="SMART" id="SM00852"/>
    </source>
</evidence>
<evidence type="ECO:0000313" key="3">
    <source>
        <dbReference type="Proteomes" id="UP000239709"/>
    </source>
</evidence>
<dbReference type="PANTHER" id="PTHR13939">
    <property type="entry name" value="NICOTINAMIDE-NUCLEOTIDE AMIDOHYDROLASE PNCC"/>
    <property type="match status" value="1"/>
</dbReference>
<protein>
    <submittedName>
        <fullName evidence="2">Competence/damage-inducible protein A</fullName>
    </submittedName>
</protein>
<dbReference type="PANTHER" id="PTHR13939:SF0">
    <property type="entry name" value="NMN AMIDOHYDROLASE-LIKE PROTEIN YFAY"/>
    <property type="match status" value="1"/>
</dbReference>
<gene>
    <name evidence="2" type="ORF">C6570_15300</name>
</gene>
<dbReference type="Proteomes" id="UP000239709">
    <property type="component" value="Chromosome"/>
</dbReference>
<reference evidence="2 3" key="1">
    <citation type="submission" date="2018-03" db="EMBL/GenBank/DDBJ databases">
        <title>Genome sequencing of Ottowia sp.</title>
        <authorList>
            <person name="Kim S.-J."/>
            <person name="Heo J."/>
            <person name="Kwon S.-W."/>
        </authorList>
    </citation>
    <scope>NUCLEOTIDE SEQUENCE [LARGE SCALE GENOMIC DNA]</scope>
    <source>
        <strain evidence="2 3">KADR8-3</strain>
    </source>
</reference>
<dbReference type="EMBL" id="CP027666">
    <property type="protein sequence ID" value="AVO35434.1"/>
    <property type="molecule type" value="Genomic_DNA"/>
</dbReference>
<dbReference type="CDD" id="cd00885">
    <property type="entry name" value="cinA"/>
    <property type="match status" value="1"/>
</dbReference>
<evidence type="ECO:0000313" key="2">
    <source>
        <dbReference type="EMBL" id="AVO35434.1"/>
    </source>
</evidence>
<feature type="domain" description="MoaB/Mog" evidence="1">
    <location>
        <begin position="23"/>
        <end position="201"/>
    </location>
</feature>
<proteinExistence type="predicted"/>
<sequence>MSVETPQPAPVDRPLDSHPPTFGLIVIGDEILSGKRQDKHLPHFVELLAERGLHLSWAEYVGDEPPRITATLRRARESGDVVFCTGGIGATPDDHTRQCAAAAFGLPLVLHPEAKRLIQERMADTAREQGLPYEPDRPDNLHRLNMGMFPEGARIMPNPYNKIPGFALATPAGGAMYFAPGFPVMAWPMMAWALDTDWAAHFRRGAWLEKSVIVFGGMEATLTPVMERVEAAHPGVKVFSLPSVDHPTYGMHIDLGVKGEPAAAEAAYADLRAWLAPLDLRYGPEIVRTT</sequence>
<dbReference type="SMART" id="SM00852">
    <property type="entry name" value="MoCF_biosynth"/>
    <property type="match status" value="1"/>
</dbReference>
<dbReference type="AlphaFoldDB" id="A0A2S0MHR6"/>
<name>A0A2S0MHR6_9BURK</name>
<dbReference type="OrthoDB" id="9801454at2"/>
<accession>A0A2S0MHR6</accession>
<dbReference type="RefSeq" id="WP_106703982.1">
    <property type="nucleotide sequence ID" value="NZ_CP027666.1"/>
</dbReference>
<dbReference type="InterPro" id="IPR050101">
    <property type="entry name" value="CinA"/>
</dbReference>
<dbReference type="Pfam" id="PF00994">
    <property type="entry name" value="MoCF_biosynth"/>
    <property type="match status" value="1"/>
</dbReference>
<dbReference type="Gene3D" id="3.40.980.10">
    <property type="entry name" value="MoaB/Mog-like domain"/>
    <property type="match status" value="1"/>
</dbReference>
<organism evidence="2 3">
    <name type="scientific">Ottowia oryzae</name>
    <dbReference type="NCBI Taxonomy" id="2109914"/>
    <lineage>
        <taxon>Bacteria</taxon>
        <taxon>Pseudomonadati</taxon>
        <taxon>Pseudomonadota</taxon>
        <taxon>Betaproteobacteria</taxon>
        <taxon>Burkholderiales</taxon>
        <taxon>Comamonadaceae</taxon>
        <taxon>Ottowia</taxon>
    </lineage>
</organism>